<proteinExistence type="predicted"/>
<sequence length="123" mass="13727">MISIFPIITASSECKRLLGENPTRFYPFHSAPQNGALPYVVWQIVSGQPLNELKDGPAGDHYTVQIDVYDTKSIPARIVAMAVRDALQKDNRVTITNWALEAHEPDTKIHRVSFDCDFIQSGA</sequence>
<dbReference type="EMBL" id="UHIC01000001">
    <property type="protein sequence ID" value="SUO95262.1"/>
    <property type="molecule type" value="Genomic_DNA"/>
</dbReference>
<dbReference type="RefSeq" id="WP_072576180.1">
    <property type="nucleotide sequence ID" value="NZ_LWHB01000054.1"/>
</dbReference>
<dbReference type="InterPro" id="IPR021508">
    <property type="entry name" value="Gp17-like"/>
</dbReference>
<name>A0A380MSI3_9GAMM</name>
<organism evidence="1 2">
    <name type="scientific">Suttonella ornithocola</name>
    <dbReference type="NCBI Taxonomy" id="279832"/>
    <lineage>
        <taxon>Bacteria</taxon>
        <taxon>Pseudomonadati</taxon>
        <taxon>Pseudomonadota</taxon>
        <taxon>Gammaproteobacteria</taxon>
        <taxon>Cardiobacteriales</taxon>
        <taxon>Cardiobacteriaceae</taxon>
        <taxon>Suttonella</taxon>
    </lineage>
</organism>
<dbReference type="Pfam" id="PF11367">
    <property type="entry name" value="Tail_completion_gp17"/>
    <property type="match status" value="1"/>
</dbReference>
<dbReference type="Proteomes" id="UP000254601">
    <property type="component" value="Unassembled WGS sequence"/>
</dbReference>
<accession>A0A380MSI3</accession>
<evidence type="ECO:0000313" key="1">
    <source>
        <dbReference type="EMBL" id="SUO95262.1"/>
    </source>
</evidence>
<reference evidence="1 2" key="1">
    <citation type="submission" date="2018-06" db="EMBL/GenBank/DDBJ databases">
        <authorList>
            <consortium name="Pathogen Informatics"/>
            <person name="Doyle S."/>
        </authorList>
    </citation>
    <scope>NUCLEOTIDE SEQUENCE [LARGE SCALE GENOMIC DNA]</scope>
    <source>
        <strain evidence="1 2">NCTC13337</strain>
    </source>
</reference>
<keyword evidence="2" id="KW-1185">Reference proteome</keyword>
<protein>
    <submittedName>
        <fullName evidence="1">Protein of uncharacterized function (DUF3168)</fullName>
    </submittedName>
</protein>
<dbReference type="OrthoDB" id="5739856at2"/>
<dbReference type="AlphaFoldDB" id="A0A380MSI3"/>
<gene>
    <name evidence="1" type="ORF">NCTC13337_01184</name>
</gene>
<evidence type="ECO:0000313" key="2">
    <source>
        <dbReference type="Proteomes" id="UP000254601"/>
    </source>
</evidence>